<dbReference type="OrthoDB" id="9765084at2"/>
<dbReference type="CDD" id="cd02440">
    <property type="entry name" value="AdoMet_MTases"/>
    <property type="match status" value="1"/>
</dbReference>
<dbReference type="PATRIC" id="fig|121290.4.peg.1993"/>
<dbReference type="InterPro" id="IPR029063">
    <property type="entry name" value="SAM-dependent_MTases_sf"/>
</dbReference>
<name>A0A125NU94_HYPSL</name>
<dbReference type="STRING" id="121290.APY04_2680"/>
<dbReference type="EMBL" id="LMTR01000075">
    <property type="protein sequence ID" value="KWT65833.1"/>
    <property type="molecule type" value="Genomic_DNA"/>
</dbReference>
<evidence type="ECO:0000256" key="1">
    <source>
        <dbReference type="ARBA" id="ARBA00022679"/>
    </source>
</evidence>
<dbReference type="GO" id="GO:0032259">
    <property type="term" value="P:methylation"/>
    <property type="evidence" value="ECO:0007669"/>
    <property type="project" value="UniProtKB-KW"/>
</dbReference>
<dbReference type="PANTHER" id="PTHR43861">
    <property type="entry name" value="TRANS-ACONITATE 2-METHYLTRANSFERASE-RELATED"/>
    <property type="match status" value="1"/>
</dbReference>
<protein>
    <submittedName>
        <fullName evidence="3">Methyltransferase</fullName>
    </submittedName>
</protein>
<dbReference type="InterPro" id="IPR041698">
    <property type="entry name" value="Methyltransf_25"/>
</dbReference>
<dbReference type="SUPFAM" id="SSF53335">
    <property type="entry name" value="S-adenosyl-L-methionine-dependent methyltransferases"/>
    <property type="match status" value="1"/>
</dbReference>
<gene>
    <name evidence="3" type="ORF">APY04_2680</name>
</gene>
<proteinExistence type="predicted"/>
<evidence type="ECO:0000259" key="2">
    <source>
        <dbReference type="Pfam" id="PF13649"/>
    </source>
</evidence>
<dbReference type="AlphaFoldDB" id="A0A125NU94"/>
<sequence length="200" mass="22012">MAEVLDIYEANAQAWDMDRGRAGERLMERPYLDRLIAGLEATAPHVLDVGCGSGDPIARYLIERGCRVTGADGADAMVQICADKFPQMNWIVADMRTLDLGQRFDAIIAWDSFFHLEADAQRAMFPIFAQHIAPRGLLLYTSGPSHGEAIGEIYGRSLYHASLAAEEYRSLLSANGFTVLVHTENDPQCGGHTVWLAQAD</sequence>
<keyword evidence="3" id="KW-0489">Methyltransferase</keyword>
<keyword evidence="4" id="KW-1185">Reference proteome</keyword>
<keyword evidence="1 3" id="KW-0808">Transferase</keyword>
<dbReference type="Pfam" id="PF13649">
    <property type="entry name" value="Methyltransf_25"/>
    <property type="match status" value="1"/>
</dbReference>
<comment type="caution">
    <text evidence="3">The sequence shown here is derived from an EMBL/GenBank/DDBJ whole genome shotgun (WGS) entry which is preliminary data.</text>
</comment>
<dbReference type="GO" id="GO:0008168">
    <property type="term" value="F:methyltransferase activity"/>
    <property type="evidence" value="ECO:0007669"/>
    <property type="project" value="UniProtKB-KW"/>
</dbReference>
<dbReference type="Gene3D" id="3.40.50.150">
    <property type="entry name" value="Vaccinia Virus protein VP39"/>
    <property type="match status" value="1"/>
</dbReference>
<reference evidence="3 4" key="1">
    <citation type="submission" date="2015-10" db="EMBL/GenBank/DDBJ databases">
        <title>Transcriptomic analysis of a linuron degrading triple-species bacterial consortium.</title>
        <authorList>
            <person name="Albers P."/>
        </authorList>
    </citation>
    <scope>NUCLEOTIDE SEQUENCE [LARGE SCALE GENOMIC DNA]</scope>
    <source>
        <strain evidence="3 4">WDL6</strain>
    </source>
</reference>
<accession>A0A125NU94</accession>
<feature type="domain" description="Methyltransferase" evidence="2">
    <location>
        <begin position="46"/>
        <end position="136"/>
    </location>
</feature>
<evidence type="ECO:0000313" key="4">
    <source>
        <dbReference type="Proteomes" id="UP000059074"/>
    </source>
</evidence>
<evidence type="ECO:0000313" key="3">
    <source>
        <dbReference type="EMBL" id="KWT65833.1"/>
    </source>
</evidence>
<organism evidence="3 4">
    <name type="scientific">Hyphomicrobium sulfonivorans</name>
    <dbReference type="NCBI Taxonomy" id="121290"/>
    <lineage>
        <taxon>Bacteria</taxon>
        <taxon>Pseudomonadati</taxon>
        <taxon>Pseudomonadota</taxon>
        <taxon>Alphaproteobacteria</taxon>
        <taxon>Hyphomicrobiales</taxon>
        <taxon>Hyphomicrobiaceae</taxon>
        <taxon>Hyphomicrobium</taxon>
    </lineage>
</organism>
<dbReference type="Proteomes" id="UP000059074">
    <property type="component" value="Unassembled WGS sequence"/>
</dbReference>
<dbReference type="RefSeq" id="WP_068463271.1">
    <property type="nucleotide sequence ID" value="NZ_LMTR01000075.1"/>
</dbReference>